<keyword evidence="2" id="KW-1185">Reference proteome</keyword>
<evidence type="ECO:0000313" key="1">
    <source>
        <dbReference type="EMBL" id="KAL0195967.1"/>
    </source>
</evidence>
<name>A0ABD0RBR1_CIRMR</name>
<reference evidence="1 2" key="1">
    <citation type="submission" date="2024-05" db="EMBL/GenBank/DDBJ databases">
        <title>Genome sequencing and assembly of Indian major carp, Cirrhinus mrigala (Hamilton, 1822).</title>
        <authorList>
            <person name="Mohindra V."/>
            <person name="Chowdhury L.M."/>
            <person name="Lal K."/>
            <person name="Jena J.K."/>
        </authorList>
    </citation>
    <scope>NUCLEOTIDE SEQUENCE [LARGE SCALE GENOMIC DNA]</scope>
    <source>
        <strain evidence="1">CM1030</strain>
        <tissue evidence="1">Blood</tissue>
    </source>
</reference>
<comment type="caution">
    <text evidence="1">The sequence shown here is derived from an EMBL/GenBank/DDBJ whole genome shotgun (WGS) entry which is preliminary data.</text>
</comment>
<organism evidence="1 2">
    <name type="scientific">Cirrhinus mrigala</name>
    <name type="common">Mrigala</name>
    <dbReference type="NCBI Taxonomy" id="683832"/>
    <lineage>
        <taxon>Eukaryota</taxon>
        <taxon>Metazoa</taxon>
        <taxon>Chordata</taxon>
        <taxon>Craniata</taxon>
        <taxon>Vertebrata</taxon>
        <taxon>Euteleostomi</taxon>
        <taxon>Actinopterygii</taxon>
        <taxon>Neopterygii</taxon>
        <taxon>Teleostei</taxon>
        <taxon>Ostariophysi</taxon>
        <taxon>Cypriniformes</taxon>
        <taxon>Cyprinidae</taxon>
        <taxon>Labeoninae</taxon>
        <taxon>Labeonini</taxon>
        <taxon>Cirrhinus</taxon>
    </lineage>
</organism>
<accession>A0ABD0RBR1</accession>
<dbReference type="AlphaFoldDB" id="A0ABD0RBR1"/>
<evidence type="ECO:0000313" key="2">
    <source>
        <dbReference type="Proteomes" id="UP001529510"/>
    </source>
</evidence>
<proteinExistence type="predicted"/>
<gene>
    <name evidence="1" type="ORF">M9458_009539</name>
</gene>
<feature type="non-terminal residue" evidence="1">
    <location>
        <position position="1"/>
    </location>
</feature>
<dbReference type="EMBL" id="JAMKFB020000004">
    <property type="protein sequence ID" value="KAL0195967.1"/>
    <property type="molecule type" value="Genomic_DNA"/>
</dbReference>
<sequence>SSLTQEVGYVQRRLQTTPASLLMLQKEKIPETTRSSFKTKLERTQLLLKSKL</sequence>
<protein>
    <submittedName>
        <fullName evidence="1">Uncharacterized protein</fullName>
    </submittedName>
</protein>
<dbReference type="Proteomes" id="UP001529510">
    <property type="component" value="Unassembled WGS sequence"/>
</dbReference>